<dbReference type="Gene3D" id="1.10.30.50">
    <property type="match status" value="1"/>
</dbReference>
<dbReference type="Proteomes" id="UP000000657">
    <property type="component" value="Chromosome"/>
</dbReference>
<dbReference type="STRING" id="326424.FRAAL3457"/>
<evidence type="ECO:0000313" key="4">
    <source>
        <dbReference type="Proteomes" id="UP000000657"/>
    </source>
</evidence>
<dbReference type="eggNOG" id="COG1403">
    <property type="taxonomic scope" value="Bacteria"/>
</dbReference>
<keyword evidence="4" id="KW-1185">Reference proteome</keyword>
<evidence type="ECO:0000313" key="3">
    <source>
        <dbReference type="EMBL" id="CAJ62101.1"/>
    </source>
</evidence>
<evidence type="ECO:0000256" key="1">
    <source>
        <dbReference type="SAM" id="MobiDB-lite"/>
    </source>
</evidence>
<feature type="domain" description="HNH nuclease" evidence="2">
    <location>
        <begin position="382"/>
        <end position="434"/>
    </location>
</feature>
<protein>
    <recommendedName>
        <fullName evidence="2">HNH nuclease domain-containing protein</fullName>
    </recommendedName>
</protein>
<feature type="compositionally biased region" description="Polar residues" evidence="1">
    <location>
        <begin position="189"/>
        <end position="198"/>
    </location>
</feature>
<name>Q0RK58_FRAAA</name>
<dbReference type="OrthoDB" id="3656171at2"/>
<feature type="region of interest" description="Disordered" evidence="1">
    <location>
        <begin position="455"/>
        <end position="481"/>
    </location>
</feature>
<dbReference type="InterPro" id="IPR003615">
    <property type="entry name" value="HNH_nuc"/>
</dbReference>
<feature type="compositionally biased region" description="Basic and acidic residues" evidence="1">
    <location>
        <begin position="226"/>
        <end position="242"/>
    </location>
</feature>
<organism evidence="3 4">
    <name type="scientific">Frankia alni (strain DSM 45986 / CECT 9034 / ACN14a)</name>
    <dbReference type="NCBI Taxonomy" id="326424"/>
    <lineage>
        <taxon>Bacteria</taxon>
        <taxon>Bacillati</taxon>
        <taxon>Actinomycetota</taxon>
        <taxon>Actinomycetes</taxon>
        <taxon>Frankiales</taxon>
        <taxon>Frankiaceae</taxon>
        <taxon>Frankia</taxon>
    </lineage>
</organism>
<feature type="compositionally biased region" description="Pro residues" evidence="1">
    <location>
        <begin position="471"/>
        <end position="481"/>
    </location>
</feature>
<dbReference type="KEGG" id="fal:FRAAL3457"/>
<dbReference type="AlphaFoldDB" id="Q0RK58"/>
<evidence type="ECO:0000259" key="2">
    <source>
        <dbReference type="SMART" id="SM00507"/>
    </source>
</evidence>
<dbReference type="HOGENOM" id="CLU_022065_5_0_11"/>
<reference evidence="3 4" key="1">
    <citation type="journal article" date="2007" name="Genome Res.">
        <title>Genome characteristics of facultatively symbiotic Frankia sp. strains reflect host range and host plant biogeography.</title>
        <authorList>
            <person name="Normand P."/>
            <person name="Lapierre P."/>
            <person name="Tisa L.S."/>
            <person name="Gogarten J.P."/>
            <person name="Alloisio N."/>
            <person name="Bagnarol E."/>
            <person name="Bassi C.A."/>
            <person name="Berry A.M."/>
            <person name="Bickhart D.M."/>
            <person name="Choisne N."/>
            <person name="Couloux A."/>
            <person name="Cournoyer B."/>
            <person name="Cruveiller S."/>
            <person name="Daubin V."/>
            <person name="Demange N."/>
            <person name="Francino M.P."/>
            <person name="Goltsman E."/>
            <person name="Huang Y."/>
            <person name="Kopp O.R."/>
            <person name="Labarre L."/>
            <person name="Lapidus A."/>
            <person name="Lavire C."/>
            <person name="Marechal J."/>
            <person name="Martinez M."/>
            <person name="Mastronunzio J.E."/>
            <person name="Mullin B.C."/>
            <person name="Niemann J."/>
            <person name="Pujic P."/>
            <person name="Rawnsley T."/>
            <person name="Rouy Z."/>
            <person name="Schenowitz C."/>
            <person name="Sellstedt A."/>
            <person name="Tavares F."/>
            <person name="Tomkins J.P."/>
            <person name="Vallenet D."/>
            <person name="Valverde C."/>
            <person name="Wall L.G."/>
            <person name="Wang Y."/>
            <person name="Medigue C."/>
            <person name="Benson D.R."/>
        </authorList>
    </citation>
    <scope>NUCLEOTIDE SEQUENCE [LARGE SCALE GENOMIC DNA]</scope>
    <source>
        <strain evidence="4">DSM 45986 / CECT 9034 / ACN14a</strain>
    </source>
</reference>
<feature type="region of interest" description="Disordered" evidence="1">
    <location>
        <begin position="177"/>
        <end position="252"/>
    </location>
</feature>
<gene>
    <name evidence="3" type="ordered locus">FRAAL3457</name>
</gene>
<feature type="compositionally biased region" description="Gly residues" evidence="1">
    <location>
        <begin position="201"/>
        <end position="220"/>
    </location>
</feature>
<dbReference type="CDD" id="cd00085">
    <property type="entry name" value="HNHc"/>
    <property type="match status" value="1"/>
</dbReference>
<sequence length="481" mass="51227">MSFEDGARDGPVPPARLAVIAGQVEGLLSDETWRLSDGELEALIEGVCRLVGRVAAARGRLLVEAQDRGFALRQGAVDTAAWLRDRLALASREARRQITLARDVHEVCRATGAALAAGELTVEHAVVICEAMRSLPAGVTPEQRGEAELALLAFAHTFDPYQLVKLAARQREALTMVDTSPGGDDPHADSQTGEHNNPGSGRTGNAGAGNAGAGNAGGDGDSADTNNRERPSPDPADIRRLTLTDTPAGTTLLSGELDAEGAAMLRTALDSLAAPHPAVDGTSDSRSPARRRADALIDLISRALGAAALPESGGVRPHLTVTIPWKTLLAADTIPATTSWGLPLPRAALARLSCDAEISRILLDPAGVPLDVGRSTRTVPAHLRRALAIRDQGCVFPGCDRPPSWCEAHHAIHWRDGGPTALHNLLLLCATHHRRVHHDGWDIIFTDDHRPALIPPHRIDPLRRPRRNPYSQPPPHLRNTA</sequence>
<dbReference type="SMART" id="SM00507">
    <property type="entry name" value="HNHc"/>
    <property type="match status" value="1"/>
</dbReference>
<dbReference type="EMBL" id="CT573213">
    <property type="protein sequence ID" value="CAJ62101.1"/>
    <property type="molecule type" value="Genomic_DNA"/>
</dbReference>
<accession>Q0RK58</accession>
<dbReference type="InterPro" id="IPR003870">
    <property type="entry name" value="DUF222"/>
</dbReference>
<feature type="compositionally biased region" description="Polar residues" evidence="1">
    <location>
        <begin position="243"/>
        <end position="252"/>
    </location>
</feature>
<dbReference type="RefSeq" id="WP_011604601.1">
    <property type="nucleotide sequence ID" value="NC_008278.1"/>
</dbReference>
<dbReference type="Pfam" id="PF02720">
    <property type="entry name" value="DUF222"/>
    <property type="match status" value="1"/>
</dbReference>
<proteinExistence type="predicted"/>